<keyword evidence="4" id="KW-0472">Membrane</keyword>
<dbReference type="RefSeq" id="WP_168721159.1">
    <property type="nucleotide sequence ID" value="NZ_JAAXPN010000001.1"/>
</dbReference>
<dbReference type="Pfam" id="PF05128">
    <property type="entry name" value="DUF697"/>
    <property type="match status" value="1"/>
</dbReference>
<evidence type="ECO:0000256" key="2">
    <source>
        <dbReference type="ARBA" id="ARBA00022692"/>
    </source>
</evidence>
<dbReference type="AlphaFoldDB" id="A0A7X6S2Q9"/>
<keyword evidence="3" id="KW-1133">Transmembrane helix</keyword>
<keyword evidence="6" id="KW-1185">Reference proteome</keyword>
<dbReference type="Proteomes" id="UP000549765">
    <property type="component" value="Unassembled WGS sequence"/>
</dbReference>
<evidence type="ECO:0000313" key="5">
    <source>
        <dbReference type="EMBL" id="NKZ23361.1"/>
    </source>
</evidence>
<reference evidence="5 6" key="1">
    <citation type="submission" date="2020-04" db="EMBL/GenBank/DDBJ databases">
        <title>MicrobeNet Type strains.</title>
        <authorList>
            <person name="Nicholson A.C."/>
        </authorList>
    </citation>
    <scope>NUCLEOTIDE SEQUENCE [LARGE SCALE GENOMIC DNA]</scope>
    <source>
        <strain evidence="5 6">CCUG 61472</strain>
    </source>
</reference>
<proteinExistence type="predicted"/>
<dbReference type="EMBL" id="JAAXPN010000001">
    <property type="protein sequence ID" value="NKZ23361.1"/>
    <property type="molecule type" value="Genomic_DNA"/>
</dbReference>
<accession>A0A7X6S2Q9</accession>
<evidence type="ECO:0000256" key="4">
    <source>
        <dbReference type="ARBA" id="ARBA00023136"/>
    </source>
</evidence>
<protein>
    <submittedName>
        <fullName evidence="5">DUF697 domain-containing protein</fullName>
    </submittedName>
</protein>
<organism evidence="5 6">
    <name type="scientific">Periweissella fabalis</name>
    <dbReference type="NCBI Taxonomy" id="1070421"/>
    <lineage>
        <taxon>Bacteria</taxon>
        <taxon>Bacillati</taxon>
        <taxon>Bacillota</taxon>
        <taxon>Bacilli</taxon>
        <taxon>Lactobacillales</taxon>
        <taxon>Lactobacillaceae</taxon>
        <taxon>Periweissella</taxon>
    </lineage>
</organism>
<evidence type="ECO:0000256" key="1">
    <source>
        <dbReference type="ARBA" id="ARBA00004141"/>
    </source>
</evidence>
<name>A0A7X6S2Q9_9LACO</name>
<evidence type="ECO:0000313" key="6">
    <source>
        <dbReference type="Proteomes" id="UP000549765"/>
    </source>
</evidence>
<dbReference type="GO" id="GO:0016020">
    <property type="term" value="C:membrane"/>
    <property type="evidence" value="ECO:0007669"/>
    <property type="project" value="UniProtKB-SubCell"/>
</dbReference>
<evidence type="ECO:0000256" key="3">
    <source>
        <dbReference type="ARBA" id="ARBA00022989"/>
    </source>
</evidence>
<keyword evidence="2" id="KW-0812">Transmembrane</keyword>
<gene>
    <name evidence="5" type="ORF">HF964_00830</name>
</gene>
<comment type="subcellular location">
    <subcellularLocation>
        <location evidence="1">Membrane</location>
        <topology evidence="1">Multi-pass membrane protein</topology>
    </subcellularLocation>
</comment>
<sequence>MLDEIKNRLLPSNNKAGISNQRALATIKGASVAAAGVAVSPIPFTDAAILIPGQTAMIIELYRLYGRSITEGAIKGILSSLATTTVARGVVGNLVKFIPGIGTITGGAINATVAYTFTNSMGMAVAQALEAGELDTPGDLKDVILAAFNFRRSSKHSKKAQK</sequence>
<dbReference type="InterPro" id="IPR021147">
    <property type="entry name" value="DUF697"/>
</dbReference>
<comment type="caution">
    <text evidence="5">The sequence shown here is derived from an EMBL/GenBank/DDBJ whole genome shotgun (WGS) entry which is preliminary data.</text>
</comment>